<evidence type="ECO:0000256" key="7">
    <source>
        <dbReference type="ARBA" id="ARBA00023053"/>
    </source>
</evidence>
<dbReference type="Proteomes" id="UP000677054">
    <property type="component" value="Unassembled WGS sequence"/>
</dbReference>
<keyword evidence="9 13" id="KW-0472">Membrane</keyword>
<evidence type="ECO:0000256" key="3">
    <source>
        <dbReference type="ARBA" id="ARBA00022448"/>
    </source>
</evidence>
<dbReference type="Gene3D" id="1.10.287.770">
    <property type="entry name" value="YojJ-like"/>
    <property type="match status" value="1"/>
</dbReference>
<dbReference type="AlphaFoldDB" id="A0A7R8XDR7"/>
<sequence length="379" mass="43579">MTSAKGLIEYFRSNPTAQTIRIESRTRVEYPEITICPGVTWNFTALKLTNVTGVSAYNAIWSDLFQEKFNIGVLEALYLYSLTDLSKIVVLCTFPINPQNYEYYRCSPRGGYTWINGSRVYETEDSIDESGDFGEPYYEIRIDSPDEPFTAVRNVTSSGKTFFLLGERSYMLSLSLKYYEFLPSGSKCNGDEEYDYKKVILAQPYQLFRPLSFLEKFTKYTRIVNRQCLEAALLEFMNGAPCINPFVLPIQHEQASMMRLCNTSQDYREFINFHDDVHENFDPGCPRKCKRITYNAIQLDDPDIPPPHHGMIKLNTPTAEVEIVEEHELTSLEQFLSNIGGMVALYLGISFIGLYECLEIFAVWVMSRFVKAQFPPVHV</sequence>
<evidence type="ECO:0000313" key="14">
    <source>
        <dbReference type="EMBL" id="CAD7247867.1"/>
    </source>
</evidence>
<protein>
    <submittedName>
        <fullName evidence="14">Uncharacterized protein</fullName>
    </submittedName>
</protein>
<dbReference type="OrthoDB" id="5978493at2759"/>
<dbReference type="Pfam" id="PF00858">
    <property type="entry name" value="ASC"/>
    <property type="match status" value="1"/>
</dbReference>
<keyword evidence="15" id="KW-1185">Reference proteome</keyword>
<comment type="subcellular location">
    <subcellularLocation>
        <location evidence="1">Membrane</location>
        <topology evidence="1">Multi-pass membrane protein</topology>
    </subcellularLocation>
</comment>
<evidence type="ECO:0000256" key="13">
    <source>
        <dbReference type="SAM" id="Phobius"/>
    </source>
</evidence>
<dbReference type="GO" id="GO:0005272">
    <property type="term" value="F:sodium channel activity"/>
    <property type="evidence" value="ECO:0007669"/>
    <property type="project" value="UniProtKB-KW"/>
</dbReference>
<evidence type="ECO:0000256" key="12">
    <source>
        <dbReference type="RuleBase" id="RU000679"/>
    </source>
</evidence>
<comment type="similarity">
    <text evidence="2 12">Belongs to the amiloride-sensitive sodium channel (TC 1.A.6) family.</text>
</comment>
<keyword evidence="3 12" id="KW-0813">Transport</keyword>
<keyword evidence="8 12" id="KW-0406">Ion transport</keyword>
<evidence type="ECO:0000256" key="6">
    <source>
        <dbReference type="ARBA" id="ARBA00022989"/>
    </source>
</evidence>
<evidence type="ECO:0000256" key="5">
    <source>
        <dbReference type="ARBA" id="ARBA00022692"/>
    </source>
</evidence>
<dbReference type="EMBL" id="CAJPEV010001615">
    <property type="protein sequence ID" value="CAG0893532.1"/>
    <property type="molecule type" value="Genomic_DNA"/>
</dbReference>
<organism evidence="14">
    <name type="scientific">Darwinula stevensoni</name>
    <dbReference type="NCBI Taxonomy" id="69355"/>
    <lineage>
        <taxon>Eukaryota</taxon>
        <taxon>Metazoa</taxon>
        <taxon>Ecdysozoa</taxon>
        <taxon>Arthropoda</taxon>
        <taxon>Crustacea</taxon>
        <taxon>Oligostraca</taxon>
        <taxon>Ostracoda</taxon>
        <taxon>Podocopa</taxon>
        <taxon>Podocopida</taxon>
        <taxon>Darwinulocopina</taxon>
        <taxon>Darwinuloidea</taxon>
        <taxon>Darwinulidae</taxon>
        <taxon>Darwinula</taxon>
    </lineage>
</organism>
<evidence type="ECO:0000256" key="10">
    <source>
        <dbReference type="ARBA" id="ARBA00023201"/>
    </source>
</evidence>
<evidence type="ECO:0000313" key="15">
    <source>
        <dbReference type="Proteomes" id="UP000677054"/>
    </source>
</evidence>
<accession>A0A7R8XDR7</accession>
<evidence type="ECO:0000256" key="9">
    <source>
        <dbReference type="ARBA" id="ARBA00023136"/>
    </source>
</evidence>
<evidence type="ECO:0000256" key="4">
    <source>
        <dbReference type="ARBA" id="ARBA00022461"/>
    </source>
</evidence>
<name>A0A7R8XDR7_9CRUS</name>
<keyword evidence="7" id="KW-0915">Sodium</keyword>
<dbReference type="InterPro" id="IPR001873">
    <property type="entry name" value="ENaC"/>
</dbReference>
<proteinExistence type="inferred from homology"/>
<gene>
    <name evidence="14" type="ORF">DSTB1V02_LOCUS7692</name>
</gene>
<keyword evidence="10 12" id="KW-0739">Sodium transport</keyword>
<dbReference type="GO" id="GO:0016020">
    <property type="term" value="C:membrane"/>
    <property type="evidence" value="ECO:0007669"/>
    <property type="project" value="UniProtKB-SubCell"/>
</dbReference>
<evidence type="ECO:0000256" key="2">
    <source>
        <dbReference type="ARBA" id="ARBA00007193"/>
    </source>
</evidence>
<dbReference type="EMBL" id="LR901132">
    <property type="protein sequence ID" value="CAD7247867.1"/>
    <property type="molecule type" value="Genomic_DNA"/>
</dbReference>
<evidence type="ECO:0000256" key="8">
    <source>
        <dbReference type="ARBA" id="ARBA00023065"/>
    </source>
</evidence>
<keyword evidence="4 12" id="KW-0894">Sodium channel</keyword>
<evidence type="ECO:0000256" key="1">
    <source>
        <dbReference type="ARBA" id="ARBA00004141"/>
    </source>
</evidence>
<keyword evidence="6 13" id="KW-1133">Transmembrane helix</keyword>
<feature type="transmembrane region" description="Helical" evidence="13">
    <location>
        <begin position="343"/>
        <end position="365"/>
    </location>
</feature>
<evidence type="ECO:0000256" key="11">
    <source>
        <dbReference type="ARBA" id="ARBA00023303"/>
    </source>
</evidence>
<keyword evidence="11 12" id="KW-0407">Ion channel</keyword>
<keyword evidence="5 12" id="KW-0812">Transmembrane</keyword>
<reference evidence="14" key="1">
    <citation type="submission" date="2020-11" db="EMBL/GenBank/DDBJ databases">
        <authorList>
            <person name="Tran Van P."/>
        </authorList>
    </citation>
    <scope>NUCLEOTIDE SEQUENCE</scope>
</reference>